<name>H7EPF5_9SPIR</name>
<evidence type="ECO:0000313" key="1">
    <source>
        <dbReference type="EMBL" id="EIC00788.1"/>
    </source>
</evidence>
<dbReference type="AlphaFoldDB" id="H7EPF5"/>
<sequence length="89" mass="10230">MCTGRYAVYLTDDGGHELYANDAEGIAQLLDKLTSRTWELAEAQHIMEMIGNMTVLEADLLEWYCAYDKRIQLDDGSFLFKEYPAFLLI</sequence>
<dbReference type="RefSeq" id="WP_002706491.1">
    <property type="nucleotide sequence ID" value="NZ_AGRW01000054.1"/>
</dbReference>
<dbReference type="EMBL" id="AGRW01000054">
    <property type="protein sequence ID" value="EIC00788.1"/>
    <property type="molecule type" value="Genomic_DNA"/>
</dbReference>
<reference evidence="1 2" key="1">
    <citation type="submission" date="2011-09" db="EMBL/GenBank/DDBJ databases">
        <title>The draft genome of Treponema saccharophilum DSM 2985.</title>
        <authorList>
            <consortium name="US DOE Joint Genome Institute (JGI-PGF)"/>
            <person name="Lucas S."/>
            <person name="Copeland A."/>
            <person name="Lapidus A."/>
            <person name="Glavina del Rio T."/>
            <person name="Dalin E."/>
            <person name="Tice H."/>
            <person name="Bruce D."/>
            <person name="Goodwin L."/>
            <person name="Pitluck S."/>
            <person name="Peters L."/>
            <person name="Kyrpides N."/>
            <person name="Mavromatis K."/>
            <person name="Ivanova N."/>
            <person name="Markowitz V."/>
            <person name="Cheng J.-F."/>
            <person name="Hugenholtz P."/>
            <person name="Woyke T."/>
            <person name="Wu D."/>
            <person name="Gronow S."/>
            <person name="Wellnitz S."/>
            <person name="Brambilla E."/>
            <person name="Klenk H.-P."/>
            <person name="Eisen J.A."/>
        </authorList>
    </citation>
    <scope>NUCLEOTIDE SEQUENCE [LARGE SCALE GENOMIC DNA]</scope>
    <source>
        <strain evidence="1 2">DSM 2985</strain>
    </source>
</reference>
<proteinExistence type="predicted"/>
<accession>H7EPF5</accession>
<keyword evidence="2" id="KW-1185">Reference proteome</keyword>
<protein>
    <submittedName>
        <fullName evidence="1">Uncharacterized protein</fullName>
    </submittedName>
</protein>
<gene>
    <name evidence="1" type="ORF">TresaDRAFT_0261</name>
</gene>
<comment type="caution">
    <text evidence="1">The sequence shown here is derived from an EMBL/GenBank/DDBJ whole genome shotgun (WGS) entry which is preliminary data.</text>
</comment>
<dbReference type="STRING" id="907348.TresaDRAFT_0261"/>
<organism evidence="1 2">
    <name type="scientific">Treponema saccharophilum DSM 2985</name>
    <dbReference type="NCBI Taxonomy" id="907348"/>
    <lineage>
        <taxon>Bacteria</taxon>
        <taxon>Pseudomonadati</taxon>
        <taxon>Spirochaetota</taxon>
        <taxon>Spirochaetia</taxon>
        <taxon>Spirochaetales</taxon>
        <taxon>Treponemataceae</taxon>
        <taxon>Treponema</taxon>
    </lineage>
</organism>
<evidence type="ECO:0000313" key="2">
    <source>
        <dbReference type="Proteomes" id="UP000003571"/>
    </source>
</evidence>
<dbReference type="Proteomes" id="UP000003571">
    <property type="component" value="Unassembled WGS sequence"/>
</dbReference>